<dbReference type="GO" id="GO:0000226">
    <property type="term" value="P:microtubule cytoskeleton organization"/>
    <property type="evidence" value="ECO:0007669"/>
    <property type="project" value="InterPro"/>
</dbReference>
<dbReference type="PANTHER" id="PTHR13843:SF11">
    <property type="entry name" value="MICROTUBULE-ASSOCIATED PROTEIN 1S"/>
    <property type="match status" value="1"/>
</dbReference>
<comment type="caution">
    <text evidence="4">The sequence shown here is derived from an EMBL/GenBank/DDBJ whole genome shotgun (WGS) entry which is preliminary data.</text>
</comment>
<dbReference type="InterPro" id="IPR056617">
    <property type="entry name" value="MAP1B/S_N"/>
</dbReference>
<sequence>SLLAIVGGGCHRPGLRAAALQQLERGIRSWDIDLTSCNLDEQLKHFVSRHSATFSSIVKGQRTLHHRGDVLETLVLLNPSDKSLCDELRNLITDVSQHKLLVFAGPCVEDTGELMLQTGCFSLRDFIQIFTDKEDFIELRYNPGCVLPEMEGLEEFMEYLSESLEPQSPFDLLEPPTMVGFLKLSKPCCYIFPGGRGDSAFFAVNGFNVLVNGGSNPKSSFWKLVRHLDRIDSILVTHVGTDSLPGINSLLQRKLAELEEDPSQSQSSQGNGDWAKNLISPELGVVFLNASEKLKDIEGDSRVLKSCDEAALTLHYLEKLGIRPNLLARDGGPRAEPTVLFQKMGVGRLDMYVLNPVKGTKELEFLLQQWSGNGYPKEQDLPLQCLTSMCVLLVWHPVSRSEKIIRVLFPGCTPQARILEGLEKVKHLEFLKHPVVTKNDLKGMSASQPEKPLKQRRAESKESLKSGSKLSLVEAGAPVPKEKTLKVEKKETRKPLTKAGSIKKPPLKKDLEKPKAKVPQEVGAKKDPGMSDGSKSSCPEDMLTEAEREPGSGKRRGKEESTDEGIAMAERDPDSPQRFRYLENSPLRAMCPPSPMAKTPRSDRSVNFDLTPTGLLNHGPEGAEDPCGSSEEKTLEMMSPASSGPASAGHTPFHQSPVEDGTEELGTSTAQQRNPWPAAGGKSAQDSSGQEKQTGCLSLSPFKDDVPDVSPTITTPSLPAEVGSPHSTEVDESLSVSFEQVLPP</sequence>
<evidence type="ECO:0000313" key="4">
    <source>
        <dbReference type="EMBL" id="NXK89243.1"/>
    </source>
</evidence>
<feature type="domain" description="Microtubule-associated protein 1B/S N-terminal" evidence="2">
    <location>
        <begin position="5"/>
        <end position="134"/>
    </location>
</feature>
<keyword evidence="5" id="KW-1185">Reference proteome</keyword>
<dbReference type="GO" id="GO:0005829">
    <property type="term" value="C:cytosol"/>
    <property type="evidence" value="ECO:0007669"/>
    <property type="project" value="TreeGrafter"/>
</dbReference>
<feature type="non-terminal residue" evidence="4">
    <location>
        <position position="1"/>
    </location>
</feature>
<feature type="compositionally biased region" description="Basic and acidic residues" evidence="1">
    <location>
        <begin position="451"/>
        <end position="464"/>
    </location>
</feature>
<dbReference type="Pfam" id="PF23415">
    <property type="entry name" value="MAPB1_N"/>
    <property type="match status" value="1"/>
</dbReference>
<dbReference type="GO" id="GO:0043025">
    <property type="term" value="C:neuronal cell body"/>
    <property type="evidence" value="ECO:0007669"/>
    <property type="project" value="TreeGrafter"/>
</dbReference>
<feature type="region of interest" description="Disordered" evidence="1">
    <location>
        <begin position="441"/>
        <end position="744"/>
    </location>
</feature>
<dbReference type="OrthoDB" id="5371837at2759"/>
<evidence type="ECO:0000259" key="3">
    <source>
        <dbReference type="Pfam" id="PF25281"/>
    </source>
</evidence>
<dbReference type="GO" id="GO:0016358">
    <property type="term" value="P:dendrite development"/>
    <property type="evidence" value="ECO:0007669"/>
    <property type="project" value="TreeGrafter"/>
</dbReference>
<gene>
    <name evidence="4" type="primary">Map1s_1</name>
    <name evidence="4" type="ORF">FORRUF_R08179</name>
</gene>
<dbReference type="Proteomes" id="UP000520463">
    <property type="component" value="Unassembled WGS sequence"/>
</dbReference>
<evidence type="ECO:0000259" key="2">
    <source>
        <dbReference type="Pfam" id="PF23415"/>
    </source>
</evidence>
<dbReference type="GO" id="GO:0005874">
    <property type="term" value="C:microtubule"/>
    <property type="evidence" value="ECO:0007669"/>
    <property type="project" value="InterPro"/>
</dbReference>
<feature type="compositionally biased region" description="Low complexity" evidence="1">
    <location>
        <begin position="465"/>
        <end position="474"/>
    </location>
</feature>
<reference evidence="4 5" key="1">
    <citation type="submission" date="2019-09" db="EMBL/GenBank/DDBJ databases">
        <title>Bird 10,000 Genomes (B10K) Project - Family phase.</title>
        <authorList>
            <person name="Zhang G."/>
        </authorList>
    </citation>
    <scope>NUCLEOTIDE SEQUENCE [LARGE SCALE GENOMIC DNA]</scope>
    <source>
        <strain evidence="4">B10K-DU-001-43</strain>
        <tissue evidence="4">Muscle</tissue>
    </source>
</reference>
<feature type="compositionally biased region" description="Basic and acidic residues" evidence="1">
    <location>
        <begin position="569"/>
        <end position="581"/>
    </location>
</feature>
<feature type="non-terminal residue" evidence="4">
    <location>
        <position position="744"/>
    </location>
</feature>
<dbReference type="InterPro" id="IPR057480">
    <property type="entry name" value="MAP1A/B/S-like_MBL"/>
</dbReference>
<feature type="compositionally biased region" description="Polar residues" evidence="1">
    <location>
        <begin position="665"/>
        <end position="674"/>
    </location>
</feature>
<protein>
    <submittedName>
        <fullName evidence="4">MAP1S protein</fullName>
    </submittedName>
</protein>
<feature type="compositionally biased region" description="Low complexity" evidence="1">
    <location>
        <begin position="639"/>
        <end position="649"/>
    </location>
</feature>
<dbReference type="GO" id="GO:0031114">
    <property type="term" value="P:regulation of microtubule depolymerization"/>
    <property type="evidence" value="ECO:0007669"/>
    <property type="project" value="TreeGrafter"/>
</dbReference>
<dbReference type="AlphaFoldDB" id="A0A7L0N6Y6"/>
<organism evidence="4 5">
    <name type="scientific">Formicarius rufipectus</name>
    <dbReference type="NCBI Taxonomy" id="1118560"/>
    <lineage>
        <taxon>Eukaryota</taxon>
        <taxon>Metazoa</taxon>
        <taxon>Chordata</taxon>
        <taxon>Craniata</taxon>
        <taxon>Vertebrata</taxon>
        <taxon>Euteleostomi</taxon>
        <taxon>Archelosauria</taxon>
        <taxon>Archosauria</taxon>
        <taxon>Dinosauria</taxon>
        <taxon>Saurischia</taxon>
        <taxon>Theropoda</taxon>
        <taxon>Coelurosauria</taxon>
        <taxon>Aves</taxon>
        <taxon>Neognathae</taxon>
        <taxon>Neoaves</taxon>
        <taxon>Telluraves</taxon>
        <taxon>Australaves</taxon>
        <taxon>Passeriformes</taxon>
        <taxon>Formicariidae</taxon>
        <taxon>Formicarius</taxon>
    </lineage>
</organism>
<dbReference type="GO" id="GO:0007409">
    <property type="term" value="P:axonogenesis"/>
    <property type="evidence" value="ECO:0007669"/>
    <property type="project" value="TreeGrafter"/>
</dbReference>
<feature type="compositionally biased region" description="Basic and acidic residues" evidence="1">
    <location>
        <begin position="545"/>
        <end position="560"/>
    </location>
</feature>
<dbReference type="GO" id="GO:0045202">
    <property type="term" value="C:synapse"/>
    <property type="evidence" value="ECO:0007669"/>
    <property type="project" value="TreeGrafter"/>
</dbReference>
<accession>A0A7L0N6Y6</accession>
<dbReference type="GO" id="GO:0003779">
    <property type="term" value="F:actin binding"/>
    <property type="evidence" value="ECO:0007669"/>
    <property type="project" value="TreeGrafter"/>
</dbReference>
<dbReference type="InterPro" id="IPR026074">
    <property type="entry name" value="MAP1"/>
</dbReference>
<dbReference type="GO" id="GO:0030425">
    <property type="term" value="C:dendrite"/>
    <property type="evidence" value="ECO:0007669"/>
    <property type="project" value="TreeGrafter"/>
</dbReference>
<feature type="compositionally biased region" description="Polar residues" evidence="1">
    <location>
        <begin position="684"/>
        <end position="697"/>
    </location>
</feature>
<name>A0A7L0N6Y6_9PASS</name>
<feature type="domain" description="Microtubule-associated protein 1A/B/S-like MBL-like" evidence="3">
    <location>
        <begin position="168"/>
        <end position="442"/>
    </location>
</feature>
<evidence type="ECO:0000256" key="1">
    <source>
        <dbReference type="SAM" id="MobiDB-lite"/>
    </source>
</evidence>
<proteinExistence type="predicted"/>
<dbReference type="EMBL" id="VXAU01001821">
    <property type="protein sequence ID" value="NXK89243.1"/>
    <property type="molecule type" value="Genomic_DNA"/>
</dbReference>
<evidence type="ECO:0000313" key="5">
    <source>
        <dbReference type="Proteomes" id="UP000520463"/>
    </source>
</evidence>
<dbReference type="GO" id="GO:0008017">
    <property type="term" value="F:microtubule binding"/>
    <property type="evidence" value="ECO:0007669"/>
    <property type="project" value="InterPro"/>
</dbReference>
<feature type="compositionally biased region" description="Basic and acidic residues" evidence="1">
    <location>
        <begin position="480"/>
        <end position="494"/>
    </location>
</feature>
<dbReference type="Pfam" id="PF25281">
    <property type="entry name" value="MBL_MAP1B"/>
    <property type="match status" value="1"/>
</dbReference>
<dbReference type="PANTHER" id="PTHR13843">
    <property type="entry name" value="MICROTUBULE-ASSOCIATED PROTEIN"/>
    <property type="match status" value="1"/>
</dbReference>
<dbReference type="GO" id="GO:0005875">
    <property type="term" value="C:microtubule associated complex"/>
    <property type="evidence" value="ECO:0007669"/>
    <property type="project" value="TreeGrafter"/>
</dbReference>